<dbReference type="GO" id="GO:0003677">
    <property type="term" value="F:DNA binding"/>
    <property type="evidence" value="ECO:0007669"/>
    <property type="project" value="TreeGrafter"/>
</dbReference>
<reference evidence="1" key="2">
    <citation type="submission" date="2025-09" db="UniProtKB">
        <authorList>
            <consortium name="Ensembl"/>
        </authorList>
    </citation>
    <scope>IDENTIFICATION</scope>
</reference>
<dbReference type="Ensembl" id="ENSSMRT00000008330.1">
    <property type="protein sequence ID" value="ENSSMRP00000007116.1"/>
    <property type="gene ID" value="ENSSMRG00000005738.1"/>
</dbReference>
<proteinExistence type="predicted"/>
<dbReference type="GO" id="GO:0005634">
    <property type="term" value="C:nucleus"/>
    <property type="evidence" value="ECO:0007669"/>
    <property type="project" value="TreeGrafter"/>
</dbReference>
<organism evidence="1 2">
    <name type="scientific">Salvator merianae</name>
    <name type="common">Argentine black and white tegu</name>
    <name type="synonym">Tupinambis merianae</name>
    <dbReference type="NCBI Taxonomy" id="96440"/>
    <lineage>
        <taxon>Eukaryota</taxon>
        <taxon>Metazoa</taxon>
        <taxon>Chordata</taxon>
        <taxon>Craniata</taxon>
        <taxon>Vertebrata</taxon>
        <taxon>Euteleostomi</taxon>
        <taxon>Lepidosauria</taxon>
        <taxon>Squamata</taxon>
        <taxon>Bifurcata</taxon>
        <taxon>Unidentata</taxon>
        <taxon>Episquamata</taxon>
        <taxon>Laterata</taxon>
        <taxon>Teiioidea</taxon>
        <taxon>Teiidae</taxon>
        <taxon>Salvator</taxon>
    </lineage>
</organism>
<reference evidence="1" key="1">
    <citation type="submission" date="2025-08" db="UniProtKB">
        <authorList>
            <consortium name="Ensembl"/>
        </authorList>
    </citation>
    <scope>IDENTIFICATION</scope>
</reference>
<name>A0A8D0BGV1_SALMN</name>
<dbReference type="GO" id="GO:0061860">
    <property type="term" value="F:DNA clamp unloader activity"/>
    <property type="evidence" value="ECO:0007669"/>
    <property type="project" value="TreeGrafter"/>
</dbReference>
<dbReference type="Proteomes" id="UP000694421">
    <property type="component" value="Unplaced"/>
</dbReference>
<evidence type="ECO:0008006" key="3">
    <source>
        <dbReference type="Google" id="ProtNLM"/>
    </source>
</evidence>
<dbReference type="InterPro" id="IPR027417">
    <property type="entry name" value="P-loop_NTPase"/>
</dbReference>
<dbReference type="SUPFAM" id="SSF52540">
    <property type="entry name" value="P-loop containing nucleoside triphosphate hydrolases"/>
    <property type="match status" value="1"/>
</dbReference>
<dbReference type="Gene3D" id="1.10.8.60">
    <property type="match status" value="1"/>
</dbReference>
<evidence type="ECO:0000313" key="1">
    <source>
        <dbReference type="Ensembl" id="ENSSMRP00000007116.1"/>
    </source>
</evidence>
<keyword evidence="2" id="KW-1185">Reference proteome</keyword>
<dbReference type="Gene3D" id="3.40.50.300">
    <property type="entry name" value="P-loop containing nucleotide triphosphate hydrolases"/>
    <property type="match status" value="1"/>
</dbReference>
<protein>
    <recommendedName>
        <fullName evidence="3">ATPase family AAA domain containing 5</fullName>
    </recommendedName>
</protein>
<dbReference type="AlphaFoldDB" id="A0A8D0BGV1"/>
<dbReference type="PANTHER" id="PTHR23389">
    <property type="entry name" value="CHROMOSOME TRANSMISSION FIDELITY FACTOR 18"/>
    <property type="match status" value="1"/>
</dbReference>
<dbReference type="PANTHER" id="PTHR23389:SF21">
    <property type="entry name" value="ATPASE FAMILY AAA DOMAIN-CONTAINING PROTEIN 5"/>
    <property type="match status" value="1"/>
</dbReference>
<sequence length="547" mass="62626">IPRKKVQNESLKKESEEEDSSKKMATSLILFEEVDIIFDEDVGFLNAIKTFMSTTKRPIILTTNDPSFSFIFDGCLEEIIFSPPSLIDVASYLQVVCLAENLRTDVRDFTTLLTANNCDIRQSILQLQFWVKSGGGYLKQKEKEVNDTEQIPCTEEITNPNTSKLNLPTCEVGFIDSLFGLRNILLSEDLFSFLKHEVATKEEWSKLTHLLTEFQMKNVDFIYSNLPFILPLPVNMVTEIPAHTTLAQSCLSNKTSDNDCREDANPVKNKQKKRRRNIALLDDSDLFENELDYSGLITLPSEPLGSHVEEKAGRLEPVRSNRKALTIETAAKPKSSACVSQCLNSLTEFVNNMSVLDYCFNRKIQQPKQSSKYEEFIWAKGKIKNGLSDEFSLDSLEHTDWWNTQSSSELKATVEALSFSKCFKNISEMMENNSERTLGKEECEGITLHISKEQANWYFHQSLADSRIQHNAQKRLEIINSVFSKAPLNFCNRQASIVEYLPVLRSICKSEKQKEKRRTKRRFLHYLEGIHLSFPREIMNRLGTGFP</sequence>
<dbReference type="GeneTree" id="ENSGT00940000153469"/>
<dbReference type="OMA" id="QIACTEE"/>
<accession>A0A8D0BGV1</accession>
<evidence type="ECO:0000313" key="2">
    <source>
        <dbReference type="Proteomes" id="UP000694421"/>
    </source>
</evidence>